<accession>A0A9P8V8V4</accession>
<keyword evidence="2" id="KW-1185">Reference proteome</keyword>
<proteinExistence type="predicted"/>
<dbReference type="OrthoDB" id="3944545at2759"/>
<organism evidence="1 2">
    <name type="scientific">Plectosphaerella plurivora</name>
    <dbReference type="NCBI Taxonomy" id="936078"/>
    <lineage>
        <taxon>Eukaryota</taxon>
        <taxon>Fungi</taxon>
        <taxon>Dikarya</taxon>
        <taxon>Ascomycota</taxon>
        <taxon>Pezizomycotina</taxon>
        <taxon>Sordariomycetes</taxon>
        <taxon>Hypocreomycetidae</taxon>
        <taxon>Glomerellales</taxon>
        <taxon>Plectosphaerellaceae</taxon>
        <taxon>Plectosphaerella</taxon>
    </lineage>
</organism>
<evidence type="ECO:0000313" key="2">
    <source>
        <dbReference type="Proteomes" id="UP000770015"/>
    </source>
</evidence>
<comment type="caution">
    <text evidence="1">The sequence shown here is derived from an EMBL/GenBank/DDBJ whole genome shotgun (WGS) entry which is preliminary data.</text>
</comment>
<protein>
    <submittedName>
        <fullName evidence="1">Uncharacterized protein</fullName>
    </submittedName>
</protein>
<name>A0A9P8V8V4_9PEZI</name>
<dbReference type="AlphaFoldDB" id="A0A9P8V8V4"/>
<sequence length="259" mass="29216">MSADDAENVQGTPTYPSFEELLQRPGQVLGPNRSEAFQRLVIRLEEPLSTAVSVMNERQDPDAPWEPYCTETVNGPVWHPISQELLCNPPISSIKTKVGSLSNWEQAWLWVFDDDDLLEPPGDGVYTIWGPPREGEEPDDDETGLSLMYHQGEHRPPNYDKPLVVTARDKPYLTVHEFLTVIHPYLVARRQDMLGSLIVSTQYDPALPADTKLIAGGNIQTLNVETEENWKDSKRRAIYMRDNMPAPGFTAVYPTQSIV</sequence>
<evidence type="ECO:0000313" key="1">
    <source>
        <dbReference type="EMBL" id="KAH6684970.1"/>
    </source>
</evidence>
<reference evidence="1" key="1">
    <citation type="journal article" date="2021" name="Nat. Commun.">
        <title>Genetic determinants of endophytism in the Arabidopsis root mycobiome.</title>
        <authorList>
            <person name="Mesny F."/>
            <person name="Miyauchi S."/>
            <person name="Thiergart T."/>
            <person name="Pickel B."/>
            <person name="Atanasova L."/>
            <person name="Karlsson M."/>
            <person name="Huettel B."/>
            <person name="Barry K.W."/>
            <person name="Haridas S."/>
            <person name="Chen C."/>
            <person name="Bauer D."/>
            <person name="Andreopoulos W."/>
            <person name="Pangilinan J."/>
            <person name="LaButti K."/>
            <person name="Riley R."/>
            <person name="Lipzen A."/>
            <person name="Clum A."/>
            <person name="Drula E."/>
            <person name="Henrissat B."/>
            <person name="Kohler A."/>
            <person name="Grigoriev I.V."/>
            <person name="Martin F.M."/>
            <person name="Hacquard S."/>
        </authorList>
    </citation>
    <scope>NUCLEOTIDE SEQUENCE</scope>
    <source>
        <strain evidence="1">MPI-SDFR-AT-0117</strain>
    </source>
</reference>
<dbReference type="Proteomes" id="UP000770015">
    <property type="component" value="Unassembled WGS sequence"/>
</dbReference>
<dbReference type="EMBL" id="JAGSXJ010000016">
    <property type="protein sequence ID" value="KAH6684970.1"/>
    <property type="molecule type" value="Genomic_DNA"/>
</dbReference>
<gene>
    <name evidence="1" type="ORF">F5X68DRAFT_262827</name>
</gene>